<dbReference type="AlphaFoldDB" id="G0MUE8"/>
<gene>
    <name evidence="4" type="ORF">CAEBREN_13510</name>
</gene>
<dbReference type="EMBL" id="GL379812">
    <property type="protein sequence ID" value="EGT44027.1"/>
    <property type="molecule type" value="Genomic_DNA"/>
</dbReference>
<evidence type="ECO:0000313" key="4">
    <source>
        <dbReference type="EMBL" id="EGT44027.1"/>
    </source>
</evidence>
<dbReference type="GO" id="GO:0035091">
    <property type="term" value="F:phosphatidylinositol binding"/>
    <property type="evidence" value="ECO:0007669"/>
    <property type="project" value="InterPro"/>
</dbReference>
<evidence type="ECO:0000259" key="3">
    <source>
        <dbReference type="PROSITE" id="PS50195"/>
    </source>
</evidence>
<dbReference type="PANTHER" id="PTHR10555">
    <property type="entry name" value="SORTING NEXIN"/>
    <property type="match status" value="1"/>
</dbReference>
<dbReference type="SMART" id="SM00312">
    <property type="entry name" value="PX"/>
    <property type="match status" value="1"/>
</dbReference>
<name>G0MUE8_CAEBE</name>
<protein>
    <recommendedName>
        <fullName evidence="3">PX domain-containing protein</fullName>
    </recommendedName>
</protein>
<feature type="compositionally biased region" description="Low complexity" evidence="2">
    <location>
        <begin position="64"/>
        <end position="91"/>
    </location>
</feature>
<dbReference type="InterPro" id="IPR027267">
    <property type="entry name" value="AH/BAR_dom_sf"/>
</dbReference>
<reference evidence="5" key="1">
    <citation type="submission" date="2011-07" db="EMBL/GenBank/DDBJ databases">
        <authorList>
            <consortium name="Caenorhabditis brenneri Sequencing and Analysis Consortium"/>
            <person name="Wilson R.K."/>
        </authorList>
    </citation>
    <scope>NUCLEOTIDE SEQUENCE [LARGE SCALE GENOMIC DNA]</scope>
    <source>
        <strain evidence="5">PB2801</strain>
    </source>
</reference>
<dbReference type="SUPFAM" id="SSF64268">
    <property type="entry name" value="PX domain"/>
    <property type="match status" value="1"/>
</dbReference>
<sequence length="475" mass="54554">MSRFFGGSKKKYEEPSVSYSALQNKKRSSESDDEEDRRGQQELLPKPSTKRQKNSLSDDDEEGQSSSQPSTSQASTSSQPSTSAGPSSSSSEPIVANMTVTVSEIQKKGKREEYIVVTIVEGVEEPFKVLRQYNEFQELERRLNIKFKETGHLVPALPAEETYGFFVRFFKGFDPKISVNRCHSVTKYLREVVKSDRLRGDENVHEFLTNTDPFQMLTETDAGIFKIARDAVQMIQLVSAGDVADESKAFKEKHYFAGDFDACVRDLRAADAALRKARLTMAAENEELAHCFNNLGIIERDSTALRQNFFALSKCIQEKVAIERKYFESGDDKISKAFESHINEMTELKKLYDVHKQVQLKWANAAKWFKDCIKTNEDGDAFIFQEDVDKLNFKLQDVRAELDNIQKVIPLETERVKNISAKQLREELITFCHKYINVKNEIMEVHERYMKAIDDIYSVEDTVPEPMNRPLHRYH</sequence>
<dbReference type="InParanoid" id="G0MUE8"/>
<dbReference type="eggNOG" id="KOG2273">
    <property type="taxonomic scope" value="Eukaryota"/>
</dbReference>
<dbReference type="InterPro" id="IPR001683">
    <property type="entry name" value="PX_dom"/>
</dbReference>
<organism evidence="5">
    <name type="scientific">Caenorhabditis brenneri</name>
    <name type="common">Nematode worm</name>
    <dbReference type="NCBI Taxonomy" id="135651"/>
    <lineage>
        <taxon>Eukaryota</taxon>
        <taxon>Metazoa</taxon>
        <taxon>Ecdysozoa</taxon>
        <taxon>Nematoda</taxon>
        <taxon>Chromadorea</taxon>
        <taxon>Rhabditida</taxon>
        <taxon>Rhabditina</taxon>
        <taxon>Rhabditomorpha</taxon>
        <taxon>Rhabditoidea</taxon>
        <taxon>Rhabditidae</taxon>
        <taxon>Peloderinae</taxon>
        <taxon>Caenorhabditis</taxon>
    </lineage>
</organism>
<comment type="similarity">
    <text evidence="1">Belongs to the sorting nexin family.</text>
</comment>
<feature type="region of interest" description="Disordered" evidence="2">
    <location>
        <begin position="1"/>
        <end position="95"/>
    </location>
</feature>
<evidence type="ECO:0000256" key="1">
    <source>
        <dbReference type="ARBA" id="ARBA00010883"/>
    </source>
</evidence>
<evidence type="ECO:0000256" key="2">
    <source>
        <dbReference type="SAM" id="MobiDB-lite"/>
    </source>
</evidence>
<dbReference type="InterPro" id="IPR036871">
    <property type="entry name" value="PX_dom_sf"/>
</dbReference>
<evidence type="ECO:0000313" key="5">
    <source>
        <dbReference type="Proteomes" id="UP000008068"/>
    </source>
</evidence>
<dbReference type="CDD" id="cd06093">
    <property type="entry name" value="PX_domain"/>
    <property type="match status" value="1"/>
</dbReference>
<dbReference type="Proteomes" id="UP000008068">
    <property type="component" value="Unassembled WGS sequence"/>
</dbReference>
<dbReference type="HOGENOM" id="CLU_575182_0_0_1"/>
<dbReference type="Gene3D" id="3.30.1520.10">
    <property type="entry name" value="Phox-like domain"/>
    <property type="match status" value="1"/>
</dbReference>
<dbReference type="PROSITE" id="PS50195">
    <property type="entry name" value="PX"/>
    <property type="match status" value="1"/>
</dbReference>
<dbReference type="STRING" id="135651.G0MUE8"/>
<proteinExistence type="inferred from homology"/>
<keyword evidence="5" id="KW-1185">Reference proteome</keyword>
<accession>G0MUE8</accession>
<feature type="domain" description="PX" evidence="3">
    <location>
        <begin position="95"/>
        <end position="215"/>
    </location>
</feature>
<dbReference type="Pfam" id="PF00787">
    <property type="entry name" value="PX"/>
    <property type="match status" value="1"/>
</dbReference>
<dbReference type="GO" id="GO:0005768">
    <property type="term" value="C:endosome"/>
    <property type="evidence" value="ECO:0007669"/>
    <property type="project" value="TreeGrafter"/>
</dbReference>
<dbReference type="Gene3D" id="1.20.1270.60">
    <property type="entry name" value="Arfaptin homology (AH) domain/BAR domain"/>
    <property type="match status" value="1"/>
</dbReference>
<dbReference type="PANTHER" id="PTHR10555:SF170">
    <property type="entry name" value="FI18122P1"/>
    <property type="match status" value="1"/>
</dbReference>